<dbReference type="OrthoDB" id="9795405at2"/>
<protein>
    <submittedName>
        <fullName evidence="1">Uncharacterized protein</fullName>
    </submittedName>
</protein>
<accession>A0A5E6MGM7</accession>
<dbReference type="Pfam" id="PF02566">
    <property type="entry name" value="OsmC"/>
    <property type="match status" value="1"/>
</dbReference>
<proteinExistence type="predicted"/>
<dbReference type="SUPFAM" id="SSF82784">
    <property type="entry name" value="OsmC-like"/>
    <property type="match status" value="1"/>
</dbReference>
<gene>
    <name evidence="1" type="ORF">MAMT_00522</name>
</gene>
<dbReference type="InterPro" id="IPR052707">
    <property type="entry name" value="OsmC_Ohr_Peroxiredoxin"/>
</dbReference>
<evidence type="ECO:0000313" key="1">
    <source>
        <dbReference type="EMBL" id="VVM05224.1"/>
    </source>
</evidence>
<dbReference type="InterPro" id="IPR036102">
    <property type="entry name" value="OsmC/Ohrsf"/>
</dbReference>
<reference evidence="1 2" key="1">
    <citation type="submission" date="2019-09" db="EMBL/GenBank/DDBJ databases">
        <authorList>
            <person name="Cremers G."/>
        </authorList>
    </citation>
    <scope>NUCLEOTIDE SEQUENCE [LARGE SCALE GENOMIC DNA]</scope>
    <source>
        <strain evidence="1">4A</strain>
    </source>
</reference>
<dbReference type="EMBL" id="CABFVA020000016">
    <property type="protein sequence ID" value="VVM05224.1"/>
    <property type="molecule type" value="Genomic_DNA"/>
</dbReference>
<organism evidence="1 2">
    <name type="scientific">Methylacidimicrobium tartarophylax</name>
    <dbReference type="NCBI Taxonomy" id="1041768"/>
    <lineage>
        <taxon>Bacteria</taxon>
        <taxon>Pseudomonadati</taxon>
        <taxon>Verrucomicrobiota</taxon>
        <taxon>Methylacidimicrobium</taxon>
    </lineage>
</organism>
<dbReference type="AlphaFoldDB" id="A0A5E6MGM7"/>
<dbReference type="RefSeq" id="WP_142659376.1">
    <property type="nucleotide sequence ID" value="NZ_CABFVA020000016.1"/>
</dbReference>
<keyword evidence="2" id="KW-1185">Reference proteome</keyword>
<dbReference type="PANTHER" id="PTHR42830:SF2">
    <property type="entry name" value="OSMC_OHR FAMILY PROTEIN"/>
    <property type="match status" value="1"/>
</dbReference>
<dbReference type="InterPro" id="IPR015946">
    <property type="entry name" value="KH_dom-like_a/b"/>
</dbReference>
<dbReference type="Proteomes" id="UP000334923">
    <property type="component" value="Unassembled WGS sequence"/>
</dbReference>
<name>A0A5E6MGM7_9BACT</name>
<dbReference type="InterPro" id="IPR003718">
    <property type="entry name" value="OsmC/Ohr_fam"/>
</dbReference>
<dbReference type="Gene3D" id="3.30.300.20">
    <property type="match status" value="1"/>
</dbReference>
<dbReference type="PANTHER" id="PTHR42830">
    <property type="entry name" value="OSMOTICALLY INDUCIBLE FAMILY PROTEIN"/>
    <property type="match status" value="1"/>
</dbReference>
<sequence length="149" mass="16073">MHPLPHRYDVVARGGPTGNLSVEAANLPSLAVTAPAQFGGPGNVWSPEDLLVASVASCFILTFDTLAELSHLPWIEIVCPTEATLEMADGKRRFTRFFLRPTLKLPKGANPQKAEHLLHQAEERCLITASLSSSVNLSASIEFADGPTR</sequence>
<evidence type="ECO:0000313" key="2">
    <source>
        <dbReference type="Proteomes" id="UP000334923"/>
    </source>
</evidence>